<dbReference type="RefSeq" id="WP_013012003.1">
    <property type="nucleotide sequence ID" value="NC_013943.1"/>
</dbReference>
<feature type="transmembrane region" description="Helical" evidence="14">
    <location>
        <begin position="89"/>
        <end position="107"/>
    </location>
</feature>
<dbReference type="GO" id="GO:0008360">
    <property type="term" value="P:regulation of cell shape"/>
    <property type="evidence" value="ECO:0007669"/>
    <property type="project" value="UniProtKB-KW"/>
</dbReference>
<dbReference type="STRING" id="522772.Dacet_2756"/>
<dbReference type="PANTHER" id="PTHR30622">
    <property type="entry name" value="UNDECAPRENYL-DIPHOSPHATASE"/>
    <property type="match status" value="1"/>
</dbReference>
<comment type="miscellaneous">
    <text evidence="14">Bacitracin is thought to be involved in the inhibition of peptidoglycan synthesis by sequestering undecaprenyl diphosphate, thereby reducing the pool of lipid carrier available.</text>
</comment>
<evidence type="ECO:0000256" key="4">
    <source>
        <dbReference type="ARBA" id="ARBA00021581"/>
    </source>
</evidence>
<evidence type="ECO:0000256" key="6">
    <source>
        <dbReference type="ARBA" id="ARBA00022692"/>
    </source>
</evidence>
<comment type="similarity">
    <text evidence="2 14">Belongs to the UppP family.</text>
</comment>
<comment type="subcellular location">
    <subcellularLocation>
        <location evidence="14">Cell inner membrane</location>
        <topology evidence="14">Multi-pass membrane protein</topology>
    </subcellularLocation>
    <subcellularLocation>
        <location evidence="1">Cell membrane</location>
        <topology evidence="1">Multi-pass membrane protein</topology>
    </subcellularLocation>
</comment>
<sequence length="263" mass="28390">MSIATAVILGIIQGLTEFLPVSSSGHLVLAQSIIKDFQQPGMLFDTLLHGATLGAVFVYFRRRIVELILTPMGLISSDYKIIYFENKRFWWGIIVASIPTGIIGLALESRVEGIFSTPAFVGYFLIFTSLLLIVSDRYKGTGEVTGVKAFIIGVVQGISVIPGISRAGATTATGLFLGIKREEMAEFTFLMSVPAIVGAIILQSKHMSAVPAGELTAYIAGMVAAFISGIFAISFMVYFIKRANLKAFALYCLIAGIVAIIWM</sequence>
<dbReference type="Proteomes" id="UP000002012">
    <property type="component" value="Chromosome"/>
</dbReference>
<gene>
    <name evidence="14" type="primary">uppP</name>
    <name evidence="15" type="ordered locus">Dacet_2756</name>
</gene>
<evidence type="ECO:0000256" key="13">
    <source>
        <dbReference type="ARBA" id="ARBA00047594"/>
    </source>
</evidence>
<keyword evidence="10 14" id="KW-0046">Antibiotic resistance</keyword>
<dbReference type="AlphaFoldDB" id="D4H5R9"/>
<dbReference type="EMBL" id="CP001968">
    <property type="protein sequence ID" value="ADD69510.1"/>
    <property type="molecule type" value="Genomic_DNA"/>
</dbReference>
<dbReference type="HOGENOM" id="CLU_060296_1_2_0"/>
<organism evidence="15 16">
    <name type="scientific">Denitrovibrio acetiphilus (strain DSM 12809 / NBRC 114555 / N2460)</name>
    <dbReference type="NCBI Taxonomy" id="522772"/>
    <lineage>
        <taxon>Bacteria</taxon>
        <taxon>Pseudomonadati</taxon>
        <taxon>Deferribacterota</taxon>
        <taxon>Deferribacteres</taxon>
        <taxon>Deferribacterales</taxon>
        <taxon>Geovibrionaceae</taxon>
        <taxon>Denitrovibrio</taxon>
    </lineage>
</organism>
<dbReference type="KEGG" id="dap:Dacet_2756"/>
<reference evidence="15 16" key="1">
    <citation type="journal article" date="2010" name="Stand. Genomic Sci.">
        <title>Complete genome sequence of Denitrovibrio acetiphilus type strain (N2460).</title>
        <authorList>
            <person name="Kiss H."/>
            <person name="Lang E."/>
            <person name="Lapidus A."/>
            <person name="Copeland A."/>
            <person name="Nolan M."/>
            <person name="Glavina Del Rio T."/>
            <person name="Chen F."/>
            <person name="Lucas S."/>
            <person name="Tice H."/>
            <person name="Cheng J.F."/>
            <person name="Han C."/>
            <person name="Goodwin L."/>
            <person name="Pitluck S."/>
            <person name="Liolios K."/>
            <person name="Pati A."/>
            <person name="Ivanova N."/>
            <person name="Mavromatis K."/>
            <person name="Chen A."/>
            <person name="Palaniappan K."/>
            <person name="Land M."/>
            <person name="Hauser L."/>
            <person name="Chang Y.J."/>
            <person name="Jeffries C.D."/>
            <person name="Detter J.C."/>
            <person name="Brettin T."/>
            <person name="Spring S."/>
            <person name="Rohde M."/>
            <person name="Goker M."/>
            <person name="Woyke T."/>
            <person name="Bristow J."/>
            <person name="Eisen J.A."/>
            <person name="Markowitz V."/>
            <person name="Hugenholtz P."/>
            <person name="Kyrpides N.C."/>
            <person name="Klenk H.P."/>
        </authorList>
    </citation>
    <scope>NUCLEOTIDE SEQUENCE [LARGE SCALE GENOMIC DNA]</scope>
    <source>
        <strain evidence="16">DSM 12809 / NBRC 114555 / N2460</strain>
    </source>
</reference>
<evidence type="ECO:0000313" key="15">
    <source>
        <dbReference type="EMBL" id="ADD69510.1"/>
    </source>
</evidence>
<accession>D4H5R9</accession>
<proteinExistence type="inferred from homology"/>
<dbReference type="GO" id="GO:0005886">
    <property type="term" value="C:plasma membrane"/>
    <property type="evidence" value="ECO:0007669"/>
    <property type="project" value="UniProtKB-SubCell"/>
</dbReference>
<evidence type="ECO:0000256" key="8">
    <source>
        <dbReference type="ARBA" id="ARBA00022989"/>
    </source>
</evidence>
<evidence type="ECO:0000256" key="11">
    <source>
        <dbReference type="ARBA" id="ARBA00032707"/>
    </source>
</evidence>
<comment type="function">
    <text evidence="14">Catalyzes the dephosphorylation of undecaprenyl diphosphate (UPP). Confers resistance to bacitracin.</text>
</comment>
<keyword evidence="14" id="KW-0961">Cell wall biogenesis/degradation</keyword>
<evidence type="ECO:0000256" key="12">
    <source>
        <dbReference type="ARBA" id="ARBA00032932"/>
    </source>
</evidence>
<dbReference type="GO" id="GO:0050380">
    <property type="term" value="F:undecaprenyl-diphosphatase activity"/>
    <property type="evidence" value="ECO:0007669"/>
    <property type="project" value="UniProtKB-UniRule"/>
</dbReference>
<dbReference type="GO" id="GO:0009252">
    <property type="term" value="P:peptidoglycan biosynthetic process"/>
    <property type="evidence" value="ECO:0007669"/>
    <property type="project" value="UniProtKB-KW"/>
</dbReference>
<evidence type="ECO:0000256" key="7">
    <source>
        <dbReference type="ARBA" id="ARBA00022801"/>
    </source>
</evidence>
<evidence type="ECO:0000256" key="5">
    <source>
        <dbReference type="ARBA" id="ARBA00022475"/>
    </source>
</evidence>
<dbReference type="InterPro" id="IPR003824">
    <property type="entry name" value="UppP"/>
</dbReference>
<keyword evidence="14" id="KW-0573">Peptidoglycan synthesis</keyword>
<keyword evidence="14" id="KW-0997">Cell inner membrane</keyword>
<keyword evidence="7 14" id="KW-0378">Hydrolase</keyword>
<keyword evidence="8 14" id="KW-1133">Transmembrane helix</keyword>
<dbReference type="Pfam" id="PF02673">
    <property type="entry name" value="BacA"/>
    <property type="match status" value="1"/>
</dbReference>
<evidence type="ECO:0000256" key="1">
    <source>
        <dbReference type="ARBA" id="ARBA00004651"/>
    </source>
</evidence>
<keyword evidence="5 14" id="KW-1003">Cell membrane</keyword>
<dbReference type="OrthoDB" id="9808289at2"/>
<dbReference type="HAMAP" id="MF_01006">
    <property type="entry name" value="Undec_diphosphatase"/>
    <property type="match status" value="1"/>
</dbReference>
<feature type="transmembrane region" description="Helical" evidence="14">
    <location>
        <begin position="245"/>
        <end position="262"/>
    </location>
</feature>
<evidence type="ECO:0000256" key="10">
    <source>
        <dbReference type="ARBA" id="ARBA00023251"/>
    </source>
</evidence>
<keyword evidence="14" id="KW-0133">Cell shape</keyword>
<feature type="transmembrane region" description="Helical" evidence="14">
    <location>
        <begin position="215"/>
        <end position="239"/>
    </location>
</feature>
<evidence type="ECO:0000256" key="9">
    <source>
        <dbReference type="ARBA" id="ARBA00023136"/>
    </source>
</evidence>
<feature type="transmembrane region" description="Helical" evidence="14">
    <location>
        <begin position="40"/>
        <end position="60"/>
    </location>
</feature>
<protein>
    <recommendedName>
        <fullName evidence="4 14">Undecaprenyl-diphosphatase</fullName>
        <ecNumber evidence="3 14">3.6.1.27</ecNumber>
    </recommendedName>
    <alternativeName>
        <fullName evidence="12 14">Bacitracin resistance protein</fullName>
    </alternativeName>
    <alternativeName>
        <fullName evidence="11 14">Undecaprenyl pyrophosphate phosphatase</fullName>
    </alternativeName>
</protein>
<dbReference type="PANTHER" id="PTHR30622:SF2">
    <property type="entry name" value="UNDECAPRENYL-DIPHOSPHATASE"/>
    <property type="match status" value="1"/>
</dbReference>
<evidence type="ECO:0000256" key="2">
    <source>
        <dbReference type="ARBA" id="ARBA00010621"/>
    </source>
</evidence>
<dbReference type="FunCoup" id="D4H5R9">
    <property type="interactions" value="351"/>
</dbReference>
<dbReference type="GO" id="GO:0071555">
    <property type="term" value="P:cell wall organization"/>
    <property type="evidence" value="ECO:0007669"/>
    <property type="project" value="UniProtKB-KW"/>
</dbReference>
<name>D4H5R9_DENA2</name>
<dbReference type="eggNOG" id="COG1968">
    <property type="taxonomic scope" value="Bacteria"/>
</dbReference>
<feature type="transmembrane region" description="Helical" evidence="14">
    <location>
        <begin position="113"/>
        <end position="134"/>
    </location>
</feature>
<dbReference type="PaxDb" id="522772-Dacet_2756"/>
<feature type="transmembrane region" description="Helical" evidence="14">
    <location>
        <begin position="184"/>
        <end position="203"/>
    </location>
</feature>
<dbReference type="InParanoid" id="D4H5R9"/>
<keyword evidence="16" id="KW-1185">Reference proteome</keyword>
<keyword evidence="9 14" id="KW-0472">Membrane</keyword>
<dbReference type="EC" id="3.6.1.27" evidence="3 14"/>
<evidence type="ECO:0000313" key="16">
    <source>
        <dbReference type="Proteomes" id="UP000002012"/>
    </source>
</evidence>
<evidence type="ECO:0000256" key="3">
    <source>
        <dbReference type="ARBA" id="ARBA00012374"/>
    </source>
</evidence>
<comment type="catalytic activity">
    <reaction evidence="13 14">
        <text>di-trans,octa-cis-undecaprenyl diphosphate + H2O = di-trans,octa-cis-undecaprenyl phosphate + phosphate + H(+)</text>
        <dbReference type="Rhea" id="RHEA:28094"/>
        <dbReference type="ChEBI" id="CHEBI:15377"/>
        <dbReference type="ChEBI" id="CHEBI:15378"/>
        <dbReference type="ChEBI" id="CHEBI:43474"/>
        <dbReference type="ChEBI" id="CHEBI:58405"/>
        <dbReference type="ChEBI" id="CHEBI:60392"/>
        <dbReference type="EC" id="3.6.1.27"/>
    </reaction>
</comment>
<dbReference type="GO" id="GO:0046677">
    <property type="term" value="P:response to antibiotic"/>
    <property type="evidence" value="ECO:0007669"/>
    <property type="project" value="UniProtKB-UniRule"/>
</dbReference>
<keyword evidence="6 14" id="KW-0812">Transmembrane</keyword>
<evidence type="ECO:0000256" key="14">
    <source>
        <dbReference type="HAMAP-Rule" id="MF_01006"/>
    </source>
</evidence>